<dbReference type="InterPro" id="IPR009959">
    <property type="entry name" value="Cyclase_SnoaL-like"/>
</dbReference>
<dbReference type="EMBL" id="JAVREO010000003">
    <property type="protein sequence ID" value="MDT0265811.1"/>
    <property type="molecule type" value="Genomic_DNA"/>
</dbReference>
<organism evidence="1 2">
    <name type="scientific">Streptomyces chisholmiae</name>
    <dbReference type="NCBI Taxonomy" id="3075540"/>
    <lineage>
        <taxon>Bacteria</taxon>
        <taxon>Bacillati</taxon>
        <taxon>Actinomycetota</taxon>
        <taxon>Actinomycetes</taxon>
        <taxon>Kitasatosporales</taxon>
        <taxon>Streptomycetaceae</taxon>
        <taxon>Streptomyces</taxon>
    </lineage>
</organism>
<name>A0ABU2JLE6_9ACTN</name>
<reference evidence="2" key="1">
    <citation type="submission" date="2023-07" db="EMBL/GenBank/DDBJ databases">
        <title>30 novel species of actinomycetes from the DSMZ collection.</title>
        <authorList>
            <person name="Nouioui I."/>
        </authorList>
    </citation>
    <scope>NUCLEOTIDE SEQUENCE [LARGE SCALE GENOMIC DNA]</scope>
    <source>
        <strain evidence="2">DSM 44915</strain>
    </source>
</reference>
<proteinExistence type="predicted"/>
<protein>
    <submittedName>
        <fullName evidence="1">Ester cyclase</fullName>
    </submittedName>
</protein>
<keyword evidence="2" id="KW-1185">Reference proteome</keyword>
<accession>A0ABU2JLE6</accession>
<dbReference type="SUPFAM" id="SSF54427">
    <property type="entry name" value="NTF2-like"/>
    <property type="match status" value="1"/>
</dbReference>
<dbReference type="RefSeq" id="WP_311665536.1">
    <property type="nucleotide sequence ID" value="NZ_JAVREO010000003.1"/>
</dbReference>
<dbReference type="Proteomes" id="UP001183410">
    <property type="component" value="Unassembled WGS sequence"/>
</dbReference>
<evidence type="ECO:0000313" key="1">
    <source>
        <dbReference type="EMBL" id="MDT0265811.1"/>
    </source>
</evidence>
<dbReference type="Pfam" id="PF07366">
    <property type="entry name" value="SnoaL"/>
    <property type="match status" value="1"/>
</dbReference>
<dbReference type="Gene3D" id="3.10.450.50">
    <property type="match status" value="1"/>
</dbReference>
<sequence>MPEQHEAHAFYRRYLAALNAHQFDRMGEFLHERVTHNGAPTTRAHIQAALRDIGEAVPDFTWRLRGLVAEGDQLAALLTNTGTPTREWLDQAPTGASFEITEYGFYRLRDGRFTDLSNLHDADTLRRQLAG</sequence>
<gene>
    <name evidence="1" type="ORF">RM844_05850</name>
</gene>
<dbReference type="InterPro" id="IPR032710">
    <property type="entry name" value="NTF2-like_dom_sf"/>
</dbReference>
<evidence type="ECO:0000313" key="2">
    <source>
        <dbReference type="Proteomes" id="UP001183410"/>
    </source>
</evidence>
<comment type="caution">
    <text evidence="1">The sequence shown here is derived from an EMBL/GenBank/DDBJ whole genome shotgun (WGS) entry which is preliminary data.</text>
</comment>